<feature type="region of interest" description="Disordered" evidence="1">
    <location>
        <begin position="62"/>
        <end position="86"/>
    </location>
</feature>
<evidence type="ECO:0000313" key="4">
    <source>
        <dbReference type="Proteomes" id="UP001147653"/>
    </source>
</evidence>
<evidence type="ECO:0000256" key="2">
    <source>
        <dbReference type="SAM" id="SignalP"/>
    </source>
</evidence>
<dbReference type="RefSeq" id="WP_270025383.1">
    <property type="nucleotide sequence ID" value="NZ_JAPDDP010000018.1"/>
</dbReference>
<dbReference type="AlphaFoldDB" id="A0A9X3N7C4"/>
<keyword evidence="4" id="KW-1185">Reference proteome</keyword>
<evidence type="ECO:0000313" key="3">
    <source>
        <dbReference type="EMBL" id="MDA0181073.1"/>
    </source>
</evidence>
<feature type="compositionally biased region" description="Low complexity" evidence="1">
    <location>
        <begin position="66"/>
        <end position="84"/>
    </location>
</feature>
<feature type="signal peptide" evidence="2">
    <location>
        <begin position="1"/>
        <end position="24"/>
    </location>
</feature>
<keyword evidence="2" id="KW-0732">Signal</keyword>
<sequence>MRFSFKVAAATVVVAGAVAGVGQAAISNNGVVTMCVSNTTGAVRAVDPSGVARPCANTETVLPMNQQGPAGAQGPAGPQGAPGPVSLPSVSAKWRKGSVAFGSSYGTVVDLPLFKGAYHVTAKGTAYMQEVLGHDYWSAVTCQLRVTHADGKLEIMDAGVVEVSDGGPEYASFALQGVMRVGTAVPETAQLACKDDGGYGYGDDAVTLQNLNLHAVPVSGYVQTQM</sequence>
<evidence type="ECO:0000256" key="1">
    <source>
        <dbReference type="SAM" id="MobiDB-lite"/>
    </source>
</evidence>
<reference evidence="3" key="1">
    <citation type="submission" date="2022-10" db="EMBL/GenBank/DDBJ databases">
        <title>The WGS of Solirubrobacter phytolaccae KCTC 29190.</title>
        <authorList>
            <person name="Jiang Z."/>
        </authorList>
    </citation>
    <scope>NUCLEOTIDE SEQUENCE</scope>
    <source>
        <strain evidence="3">KCTC 29190</strain>
    </source>
</reference>
<name>A0A9X3N7C4_9ACTN</name>
<gene>
    <name evidence="3" type="ORF">OJ997_12265</name>
</gene>
<evidence type="ECO:0008006" key="5">
    <source>
        <dbReference type="Google" id="ProtNLM"/>
    </source>
</evidence>
<proteinExistence type="predicted"/>
<organism evidence="3 4">
    <name type="scientific">Solirubrobacter phytolaccae</name>
    <dbReference type="NCBI Taxonomy" id="1404360"/>
    <lineage>
        <taxon>Bacteria</taxon>
        <taxon>Bacillati</taxon>
        <taxon>Actinomycetota</taxon>
        <taxon>Thermoleophilia</taxon>
        <taxon>Solirubrobacterales</taxon>
        <taxon>Solirubrobacteraceae</taxon>
        <taxon>Solirubrobacter</taxon>
    </lineage>
</organism>
<feature type="chain" id="PRO_5040884724" description="Secreted protein" evidence="2">
    <location>
        <begin position="25"/>
        <end position="226"/>
    </location>
</feature>
<comment type="caution">
    <text evidence="3">The sequence shown here is derived from an EMBL/GenBank/DDBJ whole genome shotgun (WGS) entry which is preliminary data.</text>
</comment>
<accession>A0A9X3N7C4</accession>
<protein>
    <recommendedName>
        <fullName evidence="5">Secreted protein</fullName>
    </recommendedName>
</protein>
<dbReference type="Proteomes" id="UP001147653">
    <property type="component" value="Unassembled WGS sequence"/>
</dbReference>
<dbReference type="EMBL" id="JAPDDP010000018">
    <property type="protein sequence ID" value="MDA0181073.1"/>
    <property type="molecule type" value="Genomic_DNA"/>
</dbReference>